<dbReference type="Pfam" id="PF04350">
    <property type="entry name" value="PilO"/>
    <property type="match status" value="1"/>
</dbReference>
<gene>
    <name evidence="3" type="ORF">CSA56_01090</name>
</gene>
<accession>A0A2G6KMX0</accession>
<dbReference type="EMBL" id="PDSK01000023">
    <property type="protein sequence ID" value="PIE36179.1"/>
    <property type="molecule type" value="Genomic_DNA"/>
</dbReference>
<protein>
    <recommendedName>
        <fullName evidence="5">Pilus assembly protein PilO</fullName>
    </recommendedName>
</protein>
<dbReference type="InterPro" id="IPR014717">
    <property type="entry name" value="Transl_elong_EF1B/ribsomal_bS6"/>
</dbReference>
<dbReference type="AlphaFoldDB" id="A0A2G6KMX0"/>
<reference evidence="3 4" key="1">
    <citation type="submission" date="2017-10" db="EMBL/GenBank/DDBJ databases">
        <title>Novel microbial diversity and functional potential in the marine mammal oral microbiome.</title>
        <authorList>
            <person name="Dudek N.K."/>
            <person name="Sun C.L."/>
            <person name="Burstein D."/>
            <person name="Kantor R.S."/>
            <person name="Aliaga Goltsman D.S."/>
            <person name="Bik E.M."/>
            <person name="Thomas B.C."/>
            <person name="Banfield J.F."/>
            <person name="Relman D.A."/>
        </authorList>
    </citation>
    <scope>NUCLEOTIDE SEQUENCE [LARGE SCALE GENOMIC DNA]</scope>
    <source>
        <strain evidence="3">DOLJORAL78_47_16</strain>
    </source>
</reference>
<proteinExistence type="predicted"/>
<dbReference type="InterPro" id="IPR007445">
    <property type="entry name" value="PilO"/>
</dbReference>
<comment type="caution">
    <text evidence="3">The sequence shown here is derived from an EMBL/GenBank/DDBJ whole genome shotgun (WGS) entry which is preliminary data.</text>
</comment>
<name>A0A2G6KMX0_9BACT</name>
<keyword evidence="1" id="KW-0175">Coiled coil</keyword>
<evidence type="ECO:0000313" key="4">
    <source>
        <dbReference type="Proteomes" id="UP000230821"/>
    </source>
</evidence>
<feature type="coiled-coil region" evidence="1">
    <location>
        <begin position="36"/>
        <end position="87"/>
    </location>
</feature>
<dbReference type="GO" id="GO:0043107">
    <property type="term" value="P:type IV pilus-dependent motility"/>
    <property type="evidence" value="ECO:0007669"/>
    <property type="project" value="InterPro"/>
</dbReference>
<organism evidence="3 4">
    <name type="scientific">candidate division KSB3 bacterium</name>
    <dbReference type="NCBI Taxonomy" id="2044937"/>
    <lineage>
        <taxon>Bacteria</taxon>
        <taxon>candidate division KSB3</taxon>
    </lineage>
</organism>
<sequence length="195" mass="22265">MDKFLDQFAEFPTKYKYLIVLGIAIVAAGLFYYFIVIDKQEQITRLESELQTLQVELQKAEAFAARYDEFKEELRAVDLKLKEALKKLPEGREIPNLLDQINESVIDAGLLISLFRPAGQNPQEFYSEVPVELQVSGGFHNFAAFADVISKMERIVTLRNVQMSPQEGGKVLNIVCQAVTFRQSQEENQEENVEN</sequence>
<keyword evidence="2" id="KW-0812">Transmembrane</keyword>
<dbReference type="Gene3D" id="3.30.70.60">
    <property type="match status" value="1"/>
</dbReference>
<feature type="transmembrane region" description="Helical" evidence="2">
    <location>
        <begin position="15"/>
        <end position="35"/>
    </location>
</feature>
<dbReference type="PANTHER" id="PTHR39555">
    <property type="entry name" value="FIMBRIAL ASSEMBLY PROTEIN PILO-LIKE PROTEIN-RELATED"/>
    <property type="match status" value="1"/>
</dbReference>
<evidence type="ECO:0000256" key="2">
    <source>
        <dbReference type="SAM" id="Phobius"/>
    </source>
</evidence>
<dbReference type="PANTHER" id="PTHR39555:SF1">
    <property type="entry name" value="TYPE IV PILUS INNER MEMBRANE COMPONENT PILO"/>
    <property type="match status" value="1"/>
</dbReference>
<keyword evidence="2" id="KW-1133">Transmembrane helix</keyword>
<evidence type="ECO:0000313" key="3">
    <source>
        <dbReference type="EMBL" id="PIE36179.1"/>
    </source>
</evidence>
<evidence type="ECO:0008006" key="5">
    <source>
        <dbReference type="Google" id="ProtNLM"/>
    </source>
</evidence>
<evidence type="ECO:0000256" key="1">
    <source>
        <dbReference type="SAM" id="Coils"/>
    </source>
</evidence>
<dbReference type="GO" id="GO:0043683">
    <property type="term" value="P:type IV pilus assembly"/>
    <property type="evidence" value="ECO:0007669"/>
    <property type="project" value="InterPro"/>
</dbReference>
<dbReference type="Proteomes" id="UP000230821">
    <property type="component" value="Unassembled WGS sequence"/>
</dbReference>
<keyword evidence="2" id="KW-0472">Membrane</keyword>